<evidence type="ECO:0000313" key="1">
    <source>
        <dbReference type="EMBL" id="KNZ59858.1"/>
    </source>
</evidence>
<gene>
    <name evidence="1" type="ORF">VP01_1651g6</name>
</gene>
<sequence>MLPLFLACPPILHSKSSGSSNLMIKMPTYFVSNDHKYPPPLRSDLDVEDPIIRWTALTLIHSPALFPLLSRMLDHFLSSSSSDHMLKLLLDRLLQSDVFTAVSSWAQFNQASHFLTGGVSPSTILRSLAFDLALGSQMTQHLQDPNRALSHQSLLRLVIATLLPLHLVLSHGDTVLRACLLILKGNQEREHVSNPKISEHQVDIQEGTIHLIILVESSTNHAAIGFALKTIDNVIHSTPILTSLVLLSPPCYKNLRLVGVINQLGKLWEANWSLLSSEMVRSVGNLLIVGSLQISEDISIQCPDITLLTEKLKESIAITESDQSWLNSKAILTQLPKKPENPDLYMQVPFWLKNAQVPHECVPTQEYVLILIQGATSIAKTIIFAYIAGFTGLKDTDIQGYIGSYATAQNGVSLFQKMAFGSSSAEGRMGCPISIAFGPI</sequence>
<proteinExistence type="predicted"/>
<comment type="caution">
    <text evidence="1">The sequence shown here is derived from an EMBL/GenBank/DDBJ whole genome shotgun (WGS) entry which is preliminary data.</text>
</comment>
<dbReference type="STRING" id="27349.A0A0L6VGJ5"/>
<protein>
    <submittedName>
        <fullName evidence="1">Uncharacterized protein</fullName>
    </submittedName>
</protein>
<keyword evidence="2" id="KW-1185">Reference proteome</keyword>
<dbReference type="AlphaFoldDB" id="A0A0L6VGJ5"/>
<reference evidence="1 2" key="1">
    <citation type="submission" date="2015-08" db="EMBL/GenBank/DDBJ databases">
        <title>Next Generation Sequencing and Analysis of the Genome of Puccinia sorghi L Schw, the Causal Agent of Maize Common Rust.</title>
        <authorList>
            <person name="Rochi L."/>
            <person name="Burguener G."/>
            <person name="Darino M."/>
            <person name="Turjanski A."/>
            <person name="Kreff E."/>
            <person name="Dieguez M.J."/>
            <person name="Sacco F."/>
        </authorList>
    </citation>
    <scope>NUCLEOTIDE SEQUENCE [LARGE SCALE GENOMIC DNA]</scope>
    <source>
        <strain evidence="1 2">RO10H11247</strain>
    </source>
</reference>
<organism evidence="1 2">
    <name type="scientific">Puccinia sorghi</name>
    <dbReference type="NCBI Taxonomy" id="27349"/>
    <lineage>
        <taxon>Eukaryota</taxon>
        <taxon>Fungi</taxon>
        <taxon>Dikarya</taxon>
        <taxon>Basidiomycota</taxon>
        <taxon>Pucciniomycotina</taxon>
        <taxon>Pucciniomycetes</taxon>
        <taxon>Pucciniales</taxon>
        <taxon>Pucciniaceae</taxon>
        <taxon>Puccinia</taxon>
    </lineage>
</organism>
<evidence type="ECO:0000313" key="2">
    <source>
        <dbReference type="Proteomes" id="UP000037035"/>
    </source>
</evidence>
<dbReference type="EMBL" id="LAVV01006450">
    <property type="protein sequence ID" value="KNZ59858.1"/>
    <property type="molecule type" value="Genomic_DNA"/>
</dbReference>
<accession>A0A0L6VGJ5</accession>
<dbReference type="OrthoDB" id="5186at2759"/>
<dbReference type="Proteomes" id="UP000037035">
    <property type="component" value="Unassembled WGS sequence"/>
</dbReference>
<name>A0A0L6VGJ5_9BASI</name>
<dbReference type="VEuPathDB" id="FungiDB:VP01_1651g6"/>